<keyword evidence="3" id="KW-1185">Reference proteome</keyword>
<keyword evidence="1" id="KW-1133">Transmembrane helix</keyword>
<keyword evidence="1" id="KW-0812">Transmembrane</keyword>
<evidence type="ECO:0000256" key="1">
    <source>
        <dbReference type="SAM" id="Phobius"/>
    </source>
</evidence>
<reference evidence="2 3" key="1">
    <citation type="submission" date="2021-03" db="EMBL/GenBank/DDBJ databases">
        <title>novel species in genus Cellulomonas.</title>
        <authorList>
            <person name="Zhang G."/>
        </authorList>
    </citation>
    <scope>NUCLEOTIDE SEQUENCE [LARGE SCALE GENOMIC DNA]</scope>
    <source>
        <strain evidence="3">zg-ZUI188</strain>
    </source>
</reference>
<sequence length="331" mass="35580">MSVDPRFERSVQCWLRAYPRRWRSQRADEVTAVLADLADPGATRLDARTATGLVLAGWRTRARTRPPLPALLAYRIADRRLPARYRGWVRDDVEGALFSLRAALAALWGVGLVLVVQALGADEVAVPWDLVAVFLLVAVLGMALHGPRWRRKHARKHLVPDEEEELTADSLMFGWIMRDRLTARRSTGMLTLGLAVAGVVTAPHAPPAVLGVALLTGALLAVLARLRLRRVVAGRPPQPARRLVGPTVRHVVLTAAGVAVASVGTSWLGRPDVLSVAALAVLPGMVVTWHAARSGPDDLALVDVLTIAVTGGPPPVDTFREGLVPALVSTD</sequence>
<dbReference type="Proteomes" id="UP000678317">
    <property type="component" value="Unassembled WGS sequence"/>
</dbReference>
<feature type="transmembrane region" description="Helical" evidence="1">
    <location>
        <begin position="208"/>
        <end position="226"/>
    </location>
</feature>
<evidence type="ECO:0000313" key="3">
    <source>
        <dbReference type="Proteomes" id="UP000678317"/>
    </source>
</evidence>
<feature type="transmembrane region" description="Helical" evidence="1">
    <location>
        <begin position="96"/>
        <end position="119"/>
    </location>
</feature>
<evidence type="ECO:0000313" key="2">
    <source>
        <dbReference type="EMBL" id="MBO3083280.1"/>
    </source>
</evidence>
<feature type="transmembrane region" description="Helical" evidence="1">
    <location>
        <begin position="186"/>
        <end position="202"/>
    </location>
</feature>
<feature type="transmembrane region" description="Helical" evidence="1">
    <location>
        <begin position="247"/>
        <end position="267"/>
    </location>
</feature>
<dbReference type="EMBL" id="JAGFBM010000001">
    <property type="protein sequence ID" value="MBO3083280.1"/>
    <property type="molecule type" value="Genomic_DNA"/>
</dbReference>
<accession>A0ABS3SC08</accession>
<protein>
    <recommendedName>
        <fullName evidence="4">DUF2868 domain-containing protein</fullName>
    </recommendedName>
</protein>
<dbReference type="RefSeq" id="WP_208288248.1">
    <property type="nucleotide sequence ID" value="NZ_CP074404.1"/>
</dbReference>
<organism evidence="2 3">
    <name type="scientific">Cellulomonas fengjieae</name>
    <dbReference type="NCBI Taxonomy" id="2819978"/>
    <lineage>
        <taxon>Bacteria</taxon>
        <taxon>Bacillati</taxon>
        <taxon>Actinomycetota</taxon>
        <taxon>Actinomycetes</taxon>
        <taxon>Micrococcales</taxon>
        <taxon>Cellulomonadaceae</taxon>
        <taxon>Cellulomonas</taxon>
    </lineage>
</organism>
<proteinExistence type="predicted"/>
<gene>
    <name evidence="2" type="ORF">J4035_01385</name>
</gene>
<evidence type="ECO:0008006" key="4">
    <source>
        <dbReference type="Google" id="ProtNLM"/>
    </source>
</evidence>
<name>A0ABS3SC08_9CELL</name>
<feature type="transmembrane region" description="Helical" evidence="1">
    <location>
        <begin position="273"/>
        <end position="292"/>
    </location>
</feature>
<feature type="transmembrane region" description="Helical" evidence="1">
    <location>
        <begin position="125"/>
        <end position="146"/>
    </location>
</feature>
<comment type="caution">
    <text evidence="2">The sequence shown here is derived from an EMBL/GenBank/DDBJ whole genome shotgun (WGS) entry which is preliminary data.</text>
</comment>
<keyword evidence="1" id="KW-0472">Membrane</keyword>